<dbReference type="EnsemblMetazoa" id="AALB004898-RA">
    <property type="protein sequence ID" value="AALB004898-PA"/>
    <property type="gene ID" value="AALB004898"/>
</dbReference>
<dbReference type="VEuPathDB" id="VectorBase:AALB004898"/>
<dbReference type="PANTHER" id="PTHR19229">
    <property type="entry name" value="ATP-BINDING CASSETTE TRANSPORTER SUBFAMILY A ABCA"/>
    <property type="match status" value="1"/>
</dbReference>
<protein>
    <recommendedName>
        <fullName evidence="9">ABC transporter domain-containing protein</fullName>
    </recommendedName>
</protein>
<dbReference type="SUPFAM" id="SSF52540">
    <property type="entry name" value="P-loop containing nucleoside triphosphate hydrolases"/>
    <property type="match status" value="4"/>
</dbReference>
<dbReference type="GO" id="GO:0005524">
    <property type="term" value="F:ATP binding"/>
    <property type="evidence" value="ECO:0007669"/>
    <property type="project" value="UniProtKB-KW"/>
</dbReference>
<accession>A0A182FEF7</accession>
<evidence type="ECO:0000256" key="1">
    <source>
        <dbReference type="ARBA" id="ARBA00004141"/>
    </source>
</evidence>
<evidence type="ECO:0000256" key="3">
    <source>
        <dbReference type="ARBA" id="ARBA00022692"/>
    </source>
</evidence>
<dbReference type="Pfam" id="PF12698">
    <property type="entry name" value="ABC2_membrane_3"/>
    <property type="match status" value="4"/>
</dbReference>
<evidence type="ECO:0000313" key="11">
    <source>
        <dbReference type="Proteomes" id="UP000069272"/>
    </source>
</evidence>
<organism evidence="10 11">
    <name type="scientific">Anopheles albimanus</name>
    <name type="common">New world malaria mosquito</name>
    <dbReference type="NCBI Taxonomy" id="7167"/>
    <lineage>
        <taxon>Eukaryota</taxon>
        <taxon>Metazoa</taxon>
        <taxon>Ecdysozoa</taxon>
        <taxon>Arthropoda</taxon>
        <taxon>Hexapoda</taxon>
        <taxon>Insecta</taxon>
        <taxon>Pterygota</taxon>
        <taxon>Neoptera</taxon>
        <taxon>Endopterygota</taxon>
        <taxon>Diptera</taxon>
        <taxon>Nematocera</taxon>
        <taxon>Culicoidea</taxon>
        <taxon>Culicidae</taxon>
        <taxon>Anophelinae</taxon>
        <taxon>Anopheles</taxon>
    </lineage>
</organism>
<dbReference type="VEuPathDB" id="VectorBase:AALB20_034553"/>
<dbReference type="GO" id="GO:0016887">
    <property type="term" value="F:ATP hydrolysis activity"/>
    <property type="evidence" value="ECO:0007669"/>
    <property type="project" value="InterPro"/>
</dbReference>
<dbReference type="NCBIfam" id="NF010167">
    <property type="entry name" value="PRK13648.1"/>
    <property type="match status" value="4"/>
</dbReference>
<dbReference type="PANTHER" id="PTHR19229:SF250">
    <property type="entry name" value="ABC TRANSPORTER DOMAIN-CONTAINING PROTEIN-RELATED"/>
    <property type="match status" value="1"/>
</dbReference>
<dbReference type="InterPro" id="IPR003593">
    <property type="entry name" value="AAA+_ATPase"/>
</dbReference>
<evidence type="ECO:0000313" key="10">
    <source>
        <dbReference type="EnsemblMetazoa" id="AALB004898-PA"/>
    </source>
</evidence>
<feature type="domain" description="ABC transporter" evidence="9">
    <location>
        <begin position="2179"/>
        <end position="2408"/>
    </location>
</feature>
<comment type="subcellular location">
    <subcellularLocation>
        <location evidence="1">Membrane</location>
        <topology evidence="1">Multi-pass membrane protein</topology>
    </subcellularLocation>
</comment>
<dbReference type="SMART" id="SM00382">
    <property type="entry name" value="AAA"/>
    <property type="match status" value="4"/>
</dbReference>
<dbReference type="Proteomes" id="UP000069272">
    <property type="component" value="Chromosome 3L"/>
</dbReference>
<keyword evidence="4" id="KW-0677">Repeat</keyword>
<dbReference type="FunFam" id="3.40.50.300:FF:000327">
    <property type="entry name" value="ATP-binding cassette sub-family A member 3"/>
    <property type="match status" value="2"/>
</dbReference>
<dbReference type="InterPro" id="IPR013525">
    <property type="entry name" value="ABC2_TM"/>
</dbReference>
<dbReference type="STRING" id="7167.A0A182FEF7"/>
<proteinExistence type="predicted"/>
<dbReference type="GO" id="GO:0140359">
    <property type="term" value="F:ABC-type transporter activity"/>
    <property type="evidence" value="ECO:0007669"/>
    <property type="project" value="InterPro"/>
</dbReference>
<evidence type="ECO:0000256" key="5">
    <source>
        <dbReference type="ARBA" id="ARBA00022741"/>
    </source>
</evidence>
<sequence length="3315" mass="373669">MATSNWEKFVLLLWKNWILQKRHYIQTLFEVLIPVLCCSILLLVRGLVDPEYIDKNTVFRPLETDRLPSFANASKEVVYTLAYSPRNDVLEQIVLEAVNSLNANDPQARLSHISYPDAQTMEAALVESSYLAGVEFDDSLGSLVTGGRLPDNLSFALRFPGELRLDENQFSNWVTNLLVVPFSPRLRNPDDNDGGSPSYYEEGFLAVQGAISRALIRRHVTGIELPTVQVQRYSYPPYYDDAILEALQQLLALIIIISFLYTFVNTVKYITIEKETQLKEAMKIMGLSNWLHWSAWFVKCLILLTIASSLITLLLCVPFSSAAIFENSSWTLIWLFFFVYSISTICFAFMISVFFSKANTAAGIAGLLWFVSQLPFNVSQQNYDEMGTGAKIGMSLLSNSGMSLAMFLTVRLEATAAGLRWSNLFEPVTIDDGFNVGLVLIMLLVDAAIYMLIALYVEQVMPGQYGVAKPWYFPFTKEFWIRKGAPTRDTLIHAYGTDPSSSSSRYIEQDPVGYAGVEIKQLRKVYKGNKAAVDGLNLRMYENQISVLLGHNGAGKTTTMSMLTGVYSPTSGTALINGYDIRTDIEGVRSSLGLCPQHNVLFNEMTVEEHLKFFSRLKGVPHSGVADEIDRYLKLLELTDKRNAQSQTLSGGMKRKLAVGMALCGGSKVVLLDEPTSGMDPSARRALWNLLQREKQNRTMLLSTHFMDEADVLGDRIAIMAEGKLKAVGSPFFLKKSFGVGYRLICVKDSVRCDKERLLGILRRYIPDVTIDTDIGSELSFILKEDYIDVFQRLLEDIEQQMSSCGITSYGISLTTMEEVFLKAGSDSFDETGNHTTNGSVIETTNREYALGNLVLLTGKDLYKNQIWAQILKKYLSTIRAWKPLLMMFLIPIFFVCITFIITRSISAGVDLPSLDISMDSYEKAITVLEHSSGETTRVEAYQKMFELRQAELINIDEDMTEYIVRKSKEDISTVNTQYFVGATITSGQPYIGWFNNKAFHTAPLALSLLFNAILRSGCPQCEITVVNKPLPYRLETQLKKLNTGLNTGFQLAFNTGFAMAFVAALYIMFYIKERTSRSKLLQFVSGTNVTLFWGVAFLWDYVLFVLNSLVYIATVAIFQEDGWSSFEELGRAFLLLLFFGFASLPVTYLFSFIFNVSATGFVRMMFINVLSGAIFFTTVNILKFDGIDLNDVAEGLEWVFMFFPNFVLSHGLNNLNQASSTISFCTRTCEQLLGQCSEEQLCAFDDRCCDLSLFSFGKLGIIRNLLFCLFIGCVSFALLFGLEYGVVQRLFHRKKSGPSTNPDHPGAISDMDSDVLEEKRRIQNLSRADIDGHNLLLRDVSKYYGNFQAVNKLSIGINHSECFGLLGINGAGKTTTFKMMTGDEEISSGDGWVRGINLRTDMNRVHRQIGYCPQFDALLEDLTGRETLRIFALLRGVRSKEIKNISYILAEELNFTKHLDKRTVAYSGGNKRKLSTALALMGNPSVVYLDEPTTGMDPGAKRQFWDVICKVRSTGKSIVLTSHSMEECEALCTRLAIMVNGEFKCLGSTQHLKNKFSKGFLLTVKVTRSTPEAQQKRVTGVKDFVMNRFAGAILKEEYEDSLSFHIPVTDLKWSQMFGLMESHKQELEIDDYALGQTSLEQVFLFFTKYQRVPSNSLRKLNRSEKQPESKANMTSRWNKFVLLLWKNWIIQKRHYIQTLFEILIPVLCCAMLIVVRGLVDPEQVEEPTIFERLGIGTLERLNGAFPPVTFTVAYSPKNEMLEQFLSDAILEEIVSLRRVELLSSENARDLERTLMQQNYIGGIEFPDSYVNRTELPERLEYALRFPGELRFTGWQFGNWRTNFMVVPFVQGLRNANQSDGGSPNYLGEGFLSLQAAIARTFIRRQRTGYPLPEVSLRRYPYPPYYDDVVLVAMERLLPMIILISFFYTCINTVKYITIEKEKQLKEAMKIMGLPNWLHWTAWFVRCLILLLITISLLVFLMCAKLTELSVLEYSEWSVLWFFFLSFVLVTISFCFMMSVFFNKANTAAGIAGLLWFLFAIPFNVVVQNYDEMALGTKIVSSLLSNTAMSFGIMNIIRLEGNQIGLQWSNLFSAPSMGDDFSVGLVMIMFLVDGLLYLAIALYFEQIMPGEFGVAKPWNFLFTRDFWKRNRIEDGSGGLSKVETSPYFESEPTIERAGVRIMNLRKVYGKKVAVERLNLNMYDGQITVLLGHNGAGKTTTMSMLTGMFSPTSGTALVNGYDIRKDIEGVRFSLGLCPQHNVLFNELTVAEHLKFFAQLKGVDAGKTASEIDKYVNLLELTDKRNAQSHTLSGGMKRKLGVGIALCGGSKVVLLDEPTSGMDPSARRALWDLIQREKVGRTVILSTHFMDEADVLGDRIAIMAEGTLRAIGSPFFLKKTLGAGYRLICVKEAHCDKQRVLSMLRKYIPDVRIETDIGTELSFVLREDYLSVFQRMLEELEQNMTECGISSYGISLTTMEEVFLRAGSDSTNAEQSSTDKSNGYIDINENSETYSLEGLRLLTGSTRLFYQIYAQFYKKLLTTVRSWITLSLQLCIPVLFVLMSYLIFLNANTGRDLPELTINFDRYTGSLTVLEVEAGSETAGAAYRDLFRNEPPVHQLTTIDTDMTSYILKTAAQDIPTFNSRYWVGATLNANDCTAWFNNKAYHSAPLAVNLIYNALLRNVCPTCELQVSNKPLPYRLDTQLERLETGANAGFQLAFNTGFAMAFVSALFILFYIKERTTRAKLLQFVSGVNVALFWTISFLWDYLVFVVASLCYIVTLAIIQQDGWSTFDQLGRVFLVLLFYAFASLPVTYLFAYLFNVPATGFVKMMLLNVLSGTIFFTAVSLLRFPDIDLDNVADVLEWIFMFFPSFVLTQTMNALNQVGNREVLCERACEQIPICTEELKCIFAPECCSMNPFSFDQTTGINRSLLFFVAIGVISFMLIMIIDYRLLKKILCRKAKVPDELLNGDGPRDEIDSDVLDEKQRIGQSSGAELASYNLVLKELSKSYGNFLAVNRLTVGVRHSECFGLLGINGAGKTSTFKMMTGDENITSGDAWVNGINLRTDMNRVHQQIGYCPQFDALLEELTGRETLKVFALMRGVQRSEINGVSLTLAEELNFTKHLDKRTKAYSGGNKRKLSTALALMGNPSVVYLDEPTTGMDPGAKRQFWNVICKIRNSGKSIVLTSHSMEECEALCTRLAIMVNGEFKCLGSTQHLKNKFSEGFLLTVKTKRDQTQAVDEVKSFVMSKFTGAVLKEEYQDSLTFHIARTDQRWSAMFGLMEASKDRLGIEDYALGQTTLEQVFLFFTKYQRVTD</sequence>
<dbReference type="InterPro" id="IPR003439">
    <property type="entry name" value="ABC_transporter-like_ATP-bd"/>
</dbReference>
<dbReference type="Pfam" id="PF00005">
    <property type="entry name" value="ABC_tran"/>
    <property type="match status" value="4"/>
</dbReference>
<evidence type="ECO:0000256" key="2">
    <source>
        <dbReference type="ARBA" id="ARBA00022448"/>
    </source>
</evidence>
<keyword evidence="11" id="KW-1185">Reference proteome</keyword>
<dbReference type="InterPro" id="IPR027417">
    <property type="entry name" value="P-loop_NTPase"/>
</dbReference>
<dbReference type="PROSITE" id="PS00211">
    <property type="entry name" value="ABC_TRANSPORTER_1"/>
    <property type="match status" value="2"/>
</dbReference>
<keyword evidence="2" id="KW-0813">Transport</keyword>
<keyword evidence="7" id="KW-1133">Transmembrane helix</keyword>
<dbReference type="GO" id="GO:0016020">
    <property type="term" value="C:membrane"/>
    <property type="evidence" value="ECO:0007669"/>
    <property type="project" value="UniProtKB-SubCell"/>
</dbReference>
<evidence type="ECO:0000259" key="9">
    <source>
        <dbReference type="PROSITE" id="PS50893"/>
    </source>
</evidence>
<keyword evidence="8" id="KW-0472">Membrane</keyword>
<dbReference type="InterPro" id="IPR056264">
    <property type="entry name" value="R2_ABCA1-4-like"/>
</dbReference>
<evidence type="ECO:0000256" key="4">
    <source>
        <dbReference type="ARBA" id="ARBA00022737"/>
    </source>
</evidence>
<dbReference type="CDD" id="cd03263">
    <property type="entry name" value="ABC_subfamily_A"/>
    <property type="match status" value="4"/>
</dbReference>
<dbReference type="Gene3D" id="3.40.50.300">
    <property type="entry name" value="P-loop containing nucleotide triphosphate hydrolases"/>
    <property type="match status" value="4"/>
</dbReference>
<evidence type="ECO:0000256" key="6">
    <source>
        <dbReference type="ARBA" id="ARBA00022840"/>
    </source>
</evidence>
<feature type="domain" description="ABC transporter" evidence="9">
    <location>
        <begin position="517"/>
        <end position="747"/>
    </location>
</feature>
<keyword evidence="6" id="KW-0067">ATP-binding</keyword>
<keyword evidence="5" id="KW-0547">Nucleotide-binding</keyword>
<feature type="domain" description="ABC transporter" evidence="9">
    <location>
        <begin position="3000"/>
        <end position="3230"/>
    </location>
</feature>
<dbReference type="PROSITE" id="PS50893">
    <property type="entry name" value="ABC_TRANSPORTER_2"/>
    <property type="match status" value="4"/>
</dbReference>
<evidence type="ECO:0000256" key="7">
    <source>
        <dbReference type="ARBA" id="ARBA00022989"/>
    </source>
</evidence>
<dbReference type="GO" id="GO:0005319">
    <property type="term" value="F:lipid transporter activity"/>
    <property type="evidence" value="ECO:0007669"/>
    <property type="project" value="TreeGrafter"/>
</dbReference>
<dbReference type="InterPro" id="IPR026082">
    <property type="entry name" value="ABCA"/>
</dbReference>
<reference evidence="10 11" key="1">
    <citation type="journal article" date="2017" name="G3 (Bethesda)">
        <title>The Physical Genome Mapping of Anopheles albimanus Corrected Scaffold Misassemblies and Identified Interarm Rearrangements in Genus Anopheles.</title>
        <authorList>
            <person name="Artemov G.N."/>
            <person name="Peery A.N."/>
            <person name="Jiang X."/>
            <person name="Tu Z."/>
            <person name="Stegniy V.N."/>
            <person name="Sharakhova M.V."/>
            <person name="Sharakhov I.V."/>
        </authorList>
    </citation>
    <scope>NUCLEOTIDE SEQUENCE [LARGE SCALE GENOMIC DNA]</scope>
    <source>
        <strain evidence="10 11">ALBI9_A</strain>
    </source>
</reference>
<reference evidence="10" key="2">
    <citation type="submission" date="2022-08" db="UniProtKB">
        <authorList>
            <consortium name="EnsemblMetazoa"/>
        </authorList>
    </citation>
    <scope>IDENTIFICATION</scope>
    <source>
        <strain evidence="10">STECLA/ALBI9_A</strain>
    </source>
</reference>
<dbReference type="InterPro" id="IPR017871">
    <property type="entry name" value="ABC_transporter-like_CS"/>
</dbReference>
<keyword evidence="3" id="KW-0812">Transmembrane</keyword>
<feature type="domain" description="ABC transporter" evidence="9">
    <location>
        <begin position="1336"/>
        <end position="1566"/>
    </location>
</feature>
<dbReference type="Pfam" id="PF23321">
    <property type="entry name" value="R1_ABCA1"/>
    <property type="match status" value="2"/>
</dbReference>
<evidence type="ECO:0000256" key="8">
    <source>
        <dbReference type="ARBA" id="ARBA00023136"/>
    </source>
</evidence>
<name>A0A182FEF7_ANOAL</name>
<dbReference type="FunFam" id="3.40.50.300:FF:000298">
    <property type="entry name" value="ATP-binding cassette sub-family A member 12"/>
    <property type="match status" value="2"/>
</dbReference>